<dbReference type="VEuPathDB" id="FungiDB:CC77DRAFT_1068008"/>
<dbReference type="GO" id="GO:0006508">
    <property type="term" value="P:proteolysis"/>
    <property type="evidence" value="ECO:0007669"/>
    <property type="project" value="InterPro"/>
</dbReference>
<dbReference type="InterPro" id="IPR001245">
    <property type="entry name" value="Ser-Thr/Tyr_kinase_cat_dom"/>
</dbReference>
<evidence type="ECO:0000259" key="1">
    <source>
        <dbReference type="PROSITE" id="PS50011"/>
    </source>
</evidence>
<evidence type="ECO:0000313" key="2">
    <source>
        <dbReference type="EMBL" id="RYN84435.1"/>
    </source>
</evidence>
<sequence>MSLTIESQETSVGEIINDFEQCTRGLWSATTKYQKVTALLISWLDDDLGVDKEVDRLELLFKHEFRYETERYHIPSSDSAAELSYRLSTFIKDHALDTNVLSIFYYAGHGDNTAEGTAGYPEWRAKRDGGPTLGWFTLQSNILNANGDVLVLLDCCHAATKTQGFFKHGQMEILAASSSGSRVPKPGRVSFTSVLMREVRKQITAGKDVPIRWLQRHLWDSLTQPALTESPQYFPLAKDDLPTIRLAPLPSPVPAGFARKHEPPSSFALLSISFREDPKGKQLADWLASYPPNIVSSVSIEGLVLKARLLQGLGADKDIFTGSILGSLSNSTQGEILAQIKSLSHTMSTSDCLAQAIASDRLGAGNPGDQLADMVKAKTLSDIDQKVCALAETIEDGILLETDINLSCAEDDQIVAVCGADKTISLRQRLISSSFISEQLELPRRSIVWASSLRRGSRNTQSRLRIGRVNGHAIIAETFKYELLAHDVEAEGPSPNQLQQLKKMAAQLCHPKSNNFHILPGLGYIHEQSANSFSLLFDLATAIDSDQDKTGASFVTLLDHMSKQKRVPLGHRIRLAFALAEAMENFHKVGWVHKSFKSNNVVLFPKSPKRENSDEPMVDVDHPWLFGFEYSRPEDAETDLKTNYSAETNAYMHPERWGKPLARFSKAHDVYSLGVIMLEIAYWKPILQFSELKQQCVDPDSVKAAFLQRVRGDGPHMCGEKLSKGIEACLTFKELVEGRSDLEAHKMFRERILDQLKNVGTNI</sequence>
<reference evidence="3" key="1">
    <citation type="journal article" date="2019" name="bioRxiv">
        <title>Genomics, evolutionary history and diagnostics of the Alternaria alternata species group including apple and Asian pear pathotypes.</title>
        <authorList>
            <person name="Armitage A.D."/>
            <person name="Cockerton H.M."/>
            <person name="Sreenivasaprasad S."/>
            <person name="Woodhall J.W."/>
            <person name="Lane C.R."/>
            <person name="Harrison R.J."/>
            <person name="Clarkson J.P."/>
        </authorList>
    </citation>
    <scope>NUCLEOTIDE SEQUENCE [LARGE SCALE GENOMIC DNA]</scope>
    <source>
        <strain evidence="3">FERA 1177</strain>
    </source>
</reference>
<name>A0A4Q4NZ76_ALTAL</name>
<evidence type="ECO:0000313" key="3">
    <source>
        <dbReference type="Proteomes" id="UP000291422"/>
    </source>
</evidence>
<dbReference type="GO" id="GO:0004672">
    <property type="term" value="F:protein kinase activity"/>
    <property type="evidence" value="ECO:0007669"/>
    <property type="project" value="InterPro"/>
</dbReference>
<dbReference type="InterPro" id="IPR011600">
    <property type="entry name" value="Pept_C14_caspase"/>
</dbReference>
<dbReference type="EMBL" id="PDXD01000001">
    <property type="protein sequence ID" value="RYN84435.1"/>
    <property type="molecule type" value="Genomic_DNA"/>
</dbReference>
<dbReference type="GO" id="GO:0005524">
    <property type="term" value="F:ATP binding"/>
    <property type="evidence" value="ECO:0007669"/>
    <property type="project" value="InterPro"/>
</dbReference>
<proteinExistence type="predicted"/>
<dbReference type="SUPFAM" id="SSF56112">
    <property type="entry name" value="Protein kinase-like (PK-like)"/>
    <property type="match status" value="1"/>
</dbReference>
<dbReference type="PANTHER" id="PTHR37542">
    <property type="entry name" value="HELO DOMAIN-CONTAINING PROTEIN-RELATED"/>
    <property type="match status" value="1"/>
</dbReference>
<comment type="caution">
    <text evidence="2">The sequence shown here is derived from an EMBL/GenBank/DDBJ whole genome shotgun (WGS) entry which is preliminary data.</text>
</comment>
<dbReference type="Proteomes" id="UP000291422">
    <property type="component" value="Unassembled WGS sequence"/>
</dbReference>
<dbReference type="Pfam" id="PF00656">
    <property type="entry name" value="Peptidase_C14"/>
    <property type="match status" value="1"/>
</dbReference>
<dbReference type="PANTHER" id="PTHR37542:SF3">
    <property type="entry name" value="PRION-INHIBITION AND PROPAGATION HELO DOMAIN-CONTAINING PROTEIN"/>
    <property type="match status" value="1"/>
</dbReference>
<protein>
    <recommendedName>
        <fullName evidence="1">Protein kinase domain-containing protein</fullName>
    </recommendedName>
</protein>
<dbReference type="AlphaFoldDB" id="A0A4Q4NZ76"/>
<organism evidence="2 3">
    <name type="scientific">Alternaria alternata</name>
    <name type="common">Alternaria rot fungus</name>
    <name type="synonym">Torula alternata</name>
    <dbReference type="NCBI Taxonomy" id="5599"/>
    <lineage>
        <taxon>Eukaryota</taxon>
        <taxon>Fungi</taxon>
        <taxon>Dikarya</taxon>
        <taxon>Ascomycota</taxon>
        <taxon>Pezizomycotina</taxon>
        <taxon>Dothideomycetes</taxon>
        <taxon>Pleosporomycetidae</taxon>
        <taxon>Pleosporales</taxon>
        <taxon>Pleosporineae</taxon>
        <taxon>Pleosporaceae</taxon>
        <taxon>Alternaria</taxon>
        <taxon>Alternaria sect. Alternaria</taxon>
        <taxon>Alternaria alternata complex</taxon>
    </lineage>
</organism>
<dbReference type="GO" id="GO:0004197">
    <property type="term" value="F:cysteine-type endopeptidase activity"/>
    <property type="evidence" value="ECO:0007669"/>
    <property type="project" value="InterPro"/>
</dbReference>
<dbReference type="Gene3D" id="1.10.510.10">
    <property type="entry name" value="Transferase(Phosphotransferase) domain 1"/>
    <property type="match status" value="1"/>
</dbReference>
<accession>A0A4Q4NZ76</accession>
<gene>
    <name evidence="2" type="ORF">AA0117_g1689</name>
</gene>
<dbReference type="PROSITE" id="PS50011">
    <property type="entry name" value="PROTEIN_KINASE_DOM"/>
    <property type="match status" value="1"/>
</dbReference>
<dbReference type="InterPro" id="IPR000719">
    <property type="entry name" value="Prot_kinase_dom"/>
</dbReference>
<dbReference type="Pfam" id="PF07714">
    <property type="entry name" value="PK_Tyr_Ser-Thr"/>
    <property type="match status" value="1"/>
</dbReference>
<dbReference type="InterPro" id="IPR011009">
    <property type="entry name" value="Kinase-like_dom_sf"/>
</dbReference>
<dbReference type="VEuPathDB" id="FungiDB:CC77DRAFT_928597"/>
<feature type="domain" description="Protein kinase" evidence="1">
    <location>
        <begin position="447"/>
        <end position="748"/>
    </location>
</feature>